<comment type="caution">
    <text evidence="2">The sequence shown here is derived from an EMBL/GenBank/DDBJ whole genome shotgun (WGS) entry which is preliminary data.</text>
</comment>
<dbReference type="Pfam" id="PF11369">
    <property type="entry name" value="DUF3160"/>
    <property type="match status" value="1"/>
</dbReference>
<name>A0A1G1XZR9_9BACT</name>
<keyword evidence="1" id="KW-0472">Membrane</keyword>
<organism evidence="2 3">
    <name type="scientific">Candidatus Buchananbacteria bacterium RIFCSPHIGHO2_01_FULL_39_14</name>
    <dbReference type="NCBI Taxonomy" id="1797532"/>
    <lineage>
        <taxon>Bacteria</taxon>
        <taxon>Candidatus Buchananiibacteriota</taxon>
    </lineage>
</organism>
<sequence>MEDNKIFYLIGIGALIVLILAAIGFLFVFIWQKPFSAKEPALINQVTTTPSFGTLPQTPVDSNGPTTPSPEEQLAKEKYFISTFYQAATSTTVAKIPDLDLPLANVKEQILNYRDFSRKIPIENALPKLSNNGFVVINNPFGNVTSNWQTAFSLINEKNVPALITSDAVIGLYQDTLQIIYKEIEQDKFYASLWQLLHDLFNQVKARYDVKRQQFGIESDLITEANRLELAYLTVALKLLAPEPSQLRESITAQRQFFSPFENETYQITVPPYLINDVESEIRLIDAKVKSAKSPILLYQQSYTPYLIPAQYQASEKLKNYYLAITWLNQVFFPLNAKNGDCPDCLLDEPDQRLGFLAALYLSDDLGSNQRLKNQWANIYKTIAFFKGLETDLTYLDYHYALENEFGKDFHLDQIFKTDVETIKQKLDLLKKRLLDIKFSRALRASTKAKDLGWRLLRNYFLTEEKIFTDLTGQNPGNYLGAVNDPKRPNTSCSQKQNLSRCRPTSLDIFNVLGNNQAAEILTDTKNNQYQNYQQITDSLKSALQEFDQNTWHDNSYLSLFSALQSFKTDNLNGYPAFMKNEVWQKKNLQTALGAWTNFHREIKYEKTSSQSFAGFPNYFGYGYIEPQAETYAQLLANVKMIKKGFSALQIIGSGEKSYERLSNLENLLNNILQITKKELANNELSADDYNFINNFSRTINLLTGEIKKENLQNLYTLSLVFPGQKVLNEFIDGFNYLIVVYPDKNGKLFFAIGPVLNYFENQKIPAAWQKEFK</sequence>
<gene>
    <name evidence="2" type="ORF">A2729_02900</name>
</gene>
<dbReference type="EMBL" id="MHIB01000012">
    <property type="protein sequence ID" value="OGY44807.1"/>
    <property type="molecule type" value="Genomic_DNA"/>
</dbReference>
<reference evidence="2 3" key="1">
    <citation type="journal article" date="2016" name="Nat. Commun.">
        <title>Thousands of microbial genomes shed light on interconnected biogeochemical processes in an aquifer system.</title>
        <authorList>
            <person name="Anantharaman K."/>
            <person name="Brown C.T."/>
            <person name="Hug L.A."/>
            <person name="Sharon I."/>
            <person name="Castelle C.J."/>
            <person name="Probst A.J."/>
            <person name="Thomas B.C."/>
            <person name="Singh A."/>
            <person name="Wilkins M.J."/>
            <person name="Karaoz U."/>
            <person name="Brodie E.L."/>
            <person name="Williams K.H."/>
            <person name="Hubbard S.S."/>
            <person name="Banfield J.F."/>
        </authorList>
    </citation>
    <scope>NUCLEOTIDE SEQUENCE [LARGE SCALE GENOMIC DNA]</scope>
</reference>
<evidence type="ECO:0000313" key="2">
    <source>
        <dbReference type="EMBL" id="OGY44807.1"/>
    </source>
</evidence>
<dbReference type="InterPro" id="IPR022601">
    <property type="entry name" value="DUF3160"/>
</dbReference>
<dbReference type="SMART" id="SM01325">
    <property type="entry name" value="DUF3160"/>
    <property type="match status" value="1"/>
</dbReference>
<protein>
    <recommendedName>
        <fullName evidence="4">DUF3160 domain-containing protein</fullName>
    </recommendedName>
</protein>
<dbReference type="STRING" id="1797532.A2729_02900"/>
<keyword evidence="1" id="KW-0812">Transmembrane</keyword>
<accession>A0A1G1XZR9</accession>
<feature type="transmembrane region" description="Helical" evidence="1">
    <location>
        <begin position="7"/>
        <end position="31"/>
    </location>
</feature>
<dbReference type="AlphaFoldDB" id="A0A1G1XZR9"/>
<evidence type="ECO:0008006" key="4">
    <source>
        <dbReference type="Google" id="ProtNLM"/>
    </source>
</evidence>
<keyword evidence="1" id="KW-1133">Transmembrane helix</keyword>
<dbReference type="Proteomes" id="UP000178930">
    <property type="component" value="Unassembled WGS sequence"/>
</dbReference>
<evidence type="ECO:0000313" key="3">
    <source>
        <dbReference type="Proteomes" id="UP000178930"/>
    </source>
</evidence>
<proteinExistence type="predicted"/>
<evidence type="ECO:0000256" key="1">
    <source>
        <dbReference type="SAM" id="Phobius"/>
    </source>
</evidence>